<dbReference type="GO" id="GO:0003700">
    <property type="term" value="F:DNA-binding transcription factor activity"/>
    <property type="evidence" value="ECO:0007669"/>
    <property type="project" value="InterPro"/>
</dbReference>
<evidence type="ECO:0000256" key="3">
    <source>
        <dbReference type="ARBA" id="ARBA00023163"/>
    </source>
</evidence>
<dbReference type="Proteomes" id="UP000230233">
    <property type="component" value="Unassembled WGS sequence"/>
</dbReference>
<evidence type="ECO:0000256" key="2">
    <source>
        <dbReference type="ARBA" id="ARBA00023125"/>
    </source>
</evidence>
<dbReference type="GO" id="GO:0045893">
    <property type="term" value="P:positive regulation of DNA-templated transcription"/>
    <property type="evidence" value="ECO:0007669"/>
    <property type="project" value="InterPro"/>
</dbReference>
<keyword evidence="3" id="KW-0804">Transcription</keyword>
<comment type="caution">
    <text evidence="5">Lacks conserved residue(s) required for the propagation of feature annotation.</text>
</comment>
<gene>
    <name evidence="8" type="ORF">B9Z55_028710</name>
</gene>
<sequence length="311" mass="36895">MNKEYIYKTVNMRKPQYTPWTDLPYRPVIQNEKYHDIEVVSLHDQQPNGQQVIRWDGTLTNSTQLYEFQITGLHKNATYAVGLRFNSDPHYFYDYDTDEKVLVPRIPEPKKTSTMEIRQGYMMGAMLMKNNIDFNGIQFSGCFSAMATRKVDNVVLLNQHRMWTPVLAIYILNQMGKIILLNEYQFPKLSFVSRNPTEYYQVEEPEPISKESEKIINEIDWKREEEIERRNSFNHLNLPVPPEVHDYKKEEEIAERRAKYCMSLVNATRTDQQSLYGRYSNYKVQDGDEEEDEIDEEELQKMIDSLPVMEK</sequence>
<keyword evidence="2 5" id="KW-0238">DNA-binding</keyword>
<evidence type="ECO:0000256" key="6">
    <source>
        <dbReference type="SAM" id="MobiDB-lite"/>
    </source>
</evidence>
<keyword evidence="4 5" id="KW-0539">Nucleus</keyword>
<evidence type="ECO:0000313" key="9">
    <source>
        <dbReference type="Proteomes" id="UP000230233"/>
    </source>
</evidence>
<proteinExistence type="predicted"/>
<organism evidence="8 9">
    <name type="scientific">Caenorhabditis nigoni</name>
    <dbReference type="NCBI Taxonomy" id="1611254"/>
    <lineage>
        <taxon>Eukaryota</taxon>
        <taxon>Metazoa</taxon>
        <taxon>Ecdysozoa</taxon>
        <taxon>Nematoda</taxon>
        <taxon>Chromadorea</taxon>
        <taxon>Rhabditida</taxon>
        <taxon>Rhabditina</taxon>
        <taxon>Rhabditomorpha</taxon>
        <taxon>Rhabditoidea</taxon>
        <taxon>Rhabditidae</taxon>
        <taxon>Peloderinae</taxon>
        <taxon>Caenorhabditis</taxon>
    </lineage>
</organism>
<dbReference type="OrthoDB" id="10441178at2759"/>
<keyword evidence="1" id="KW-0805">Transcription regulation</keyword>
<name>A0A2G5SAB3_9PELO</name>
<evidence type="ECO:0000313" key="8">
    <source>
        <dbReference type="EMBL" id="PIC12018.1"/>
    </source>
</evidence>
<dbReference type="AlphaFoldDB" id="A0A2G5SAB3"/>
<dbReference type="PROSITE" id="PS50252">
    <property type="entry name" value="TBOX_3"/>
    <property type="match status" value="1"/>
</dbReference>
<feature type="compositionally biased region" description="Acidic residues" evidence="6">
    <location>
        <begin position="287"/>
        <end position="298"/>
    </location>
</feature>
<comment type="caution">
    <text evidence="8">The sequence shown here is derived from an EMBL/GenBank/DDBJ whole genome shotgun (WGS) entry which is preliminary data.</text>
</comment>
<dbReference type="SUPFAM" id="SSF49417">
    <property type="entry name" value="p53-like transcription factors"/>
    <property type="match status" value="1"/>
</dbReference>
<dbReference type="GO" id="GO:0005634">
    <property type="term" value="C:nucleus"/>
    <property type="evidence" value="ECO:0007669"/>
    <property type="project" value="UniProtKB-SubCell"/>
</dbReference>
<dbReference type="Pfam" id="PF00907">
    <property type="entry name" value="T-box"/>
    <property type="match status" value="1"/>
</dbReference>
<dbReference type="GO" id="GO:0003677">
    <property type="term" value="F:DNA binding"/>
    <property type="evidence" value="ECO:0007669"/>
    <property type="project" value="UniProtKB-UniRule"/>
</dbReference>
<evidence type="ECO:0000256" key="5">
    <source>
        <dbReference type="PROSITE-ProRule" id="PRU00201"/>
    </source>
</evidence>
<evidence type="ECO:0000256" key="1">
    <source>
        <dbReference type="ARBA" id="ARBA00023015"/>
    </source>
</evidence>
<dbReference type="InterPro" id="IPR008967">
    <property type="entry name" value="p53-like_TF_DNA-bd_sf"/>
</dbReference>
<comment type="subcellular location">
    <subcellularLocation>
        <location evidence="5">Nucleus</location>
    </subcellularLocation>
</comment>
<dbReference type="Gene3D" id="2.60.40.820">
    <property type="entry name" value="Transcription factor, T-box"/>
    <property type="match status" value="1"/>
</dbReference>
<feature type="region of interest" description="Disordered" evidence="6">
    <location>
        <begin position="285"/>
        <end position="311"/>
    </location>
</feature>
<dbReference type="EMBL" id="PDUG01000030">
    <property type="protein sequence ID" value="PIC12018.1"/>
    <property type="molecule type" value="Genomic_DNA"/>
</dbReference>
<evidence type="ECO:0000259" key="7">
    <source>
        <dbReference type="PROSITE" id="PS50252"/>
    </source>
</evidence>
<evidence type="ECO:0000256" key="4">
    <source>
        <dbReference type="ARBA" id="ARBA00023242"/>
    </source>
</evidence>
<accession>A0A2G5SAB3</accession>
<keyword evidence="9" id="KW-1185">Reference proteome</keyword>
<protein>
    <recommendedName>
        <fullName evidence="7">T-box domain-containing protein</fullName>
    </recommendedName>
</protein>
<reference evidence="9" key="1">
    <citation type="submission" date="2017-10" db="EMBL/GenBank/DDBJ databases">
        <title>Rapid genome shrinkage in a self-fertile nematode reveals novel sperm competition proteins.</title>
        <authorList>
            <person name="Yin D."/>
            <person name="Schwarz E.M."/>
            <person name="Thomas C.G."/>
            <person name="Felde R.L."/>
            <person name="Korf I.F."/>
            <person name="Cutter A.D."/>
            <person name="Schartner C.M."/>
            <person name="Ralston E.J."/>
            <person name="Meyer B.J."/>
            <person name="Haag E.S."/>
        </authorList>
    </citation>
    <scope>NUCLEOTIDE SEQUENCE [LARGE SCALE GENOMIC DNA]</scope>
    <source>
        <strain evidence="9">JU1422</strain>
    </source>
</reference>
<feature type="domain" description="T-box" evidence="7">
    <location>
        <begin position="67"/>
        <end position="193"/>
    </location>
</feature>
<dbReference type="InterPro" id="IPR036960">
    <property type="entry name" value="T-box_sf"/>
</dbReference>
<dbReference type="InterPro" id="IPR046360">
    <property type="entry name" value="T-box_DNA-bd"/>
</dbReference>